<evidence type="ECO:0000256" key="2">
    <source>
        <dbReference type="ARBA" id="ARBA00022448"/>
    </source>
</evidence>
<proteinExistence type="inferred from homology"/>
<dbReference type="PANTHER" id="PTHR33445">
    <property type="entry name" value="ATP SYNTHASE SUBUNIT B', CHLOROPLASTIC"/>
    <property type="match status" value="1"/>
</dbReference>
<dbReference type="InterPro" id="IPR050059">
    <property type="entry name" value="ATP_synthase_B_chain"/>
</dbReference>
<dbReference type="eggNOG" id="COG0711">
    <property type="taxonomic scope" value="Bacteria"/>
</dbReference>
<evidence type="ECO:0000256" key="5">
    <source>
        <dbReference type="ARBA" id="ARBA00022781"/>
    </source>
</evidence>
<keyword evidence="17" id="KW-1185">Reference proteome</keyword>
<dbReference type="Proteomes" id="UP000000442">
    <property type="component" value="Chromosome"/>
</dbReference>
<keyword evidence="4 13" id="KW-0812">Transmembrane</keyword>
<dbReference type="GO" id="GO:0015986">
    <property type="term" value="P:proton motive force-driven ATP synthesis"/>
    <property type="evidence" value="ECO:0007669"/>
    <property type="project" value="InterPro"/>
</dbReference>
<evidence type="ECO:0000313" key="17">
    <source>
        <dbReference type="Proteomes" id="UP000000442"/>
    </source>
</evidence>
<organism evidence="16 17">
    <name type="scientific">Desulforapulum autotrophicum (strain ATCC 43914 / DSM 3382 / VKM B-1955 / HRM2)</name>
    <name type="common">Desulfobacterium autotrophicum</name>
    <dbReference type="NCBI Taxonomy" id="177437"/>
    <lineage>
        <taxon>Bacteria</taxon>
        <taxon>Pseudomonadati</taxon>
        <taxon>Thermodesulfobacteriota</taxon>
        <taxon>Desulfobacteria</taxon>
        <taxon>Desulfobacterales</taxon>
        <taxon>Desulfobacteraceae</taxon>
        <taxon>Desulforapulum</taxon>
    </lineage>
</organism>
<keyword evidence="16" id="KW-0378">Hydrolase</keyword>
<evidence type="ECO:0000256" key="8">
    <source>
        <dbReference type="ARBA" id="ARBA00023136"/>
    </source>
</evidence>
<feature type="coiled-coil region" evidence="14">
    <location>
        <begin position="96"/>
        <end position="131"/>
    </location>
</feature>
<keyword evidence="5 13" id="KW-0375">Hydrogen ion transport</keyword>
<keyword evidence="2 13" id="KW-0813">Transport</keyword>
<evidence type="ECO:0000256" key="11">
    <source>
        <dbReference type="ARBA" id="ARBA00025614"/>
    </source>
</evidence>
<name>C0Q983_DESAH</name>
<dbReference type="GO" id="GO:0045259">
    <property type="term" value="C:proton-transporting ATP synthase complex"/>
    <property type="evidence" value="ECO:0007669"/>
    <property type="project" value="UniProtKB-KW"/>
</dbReference>
<dbReference type="GO" id="GO:0016787">
    <property type="term" value="F:hydrolase activity"/>
    <property type="evidence" value="ECO:0007669"/>
    <property type="project" value="UniProtKB-KW"/>
</dbReference>
<dbReference type="AlphaFoldDB" id="C0Q983"/>
<evidence type="ECO:0000256" key="6">
    <source>
        <dbReference type="ARBA" id="ARBA00022989"/>
    </source>
</evidence>
<dbReference type="EMBL" id="CP001087">
    <property type="protein sequence ID" value="ACN16588.1"/>
    <property type="molecule type" value="Genomic_DNA"/>
</dbReference>
<keyword evidence="9" id="KW-0066">ATP synthesis</keyword>
<dbReference type="KEGG" id="dat:HRM2_35220"/>
<comment type="subcellular location">
    <subcellularLocation>
        <location evidence="12">Endomembrane system</location>
        <topology evidence="12">Single-pass membrane protein</topology>
    </subcellularLocation>
</comment>
<keyword evidence="6 15" id="KW-1133">Transmembrane helix</keyword>
<comment type="function">
    <text evidence="11">Component of the F(0) channel, it forms part of the peripheral stalk, linking F(1) to F(0). The b'-subunit is a diverged and duplicated form of b found in plants and photosynthetic bacteria.</text>
</comment>
<keyword evidence="3 13" id="KW-0138">CF(0)</keyword>
<evidence type="ECO:0000256" key="3">
    <source>
        <dbReference type="ARBA" id="ARBA00022547"/>
    </source>
</evidence>
<dbReference type="STRING" id="177437.HRM2_35220"/>
<sequence>MVSVDGSLFIQIINFLFLLFVLNLILFKPIRKVLLERKEKINGLEQGIESLENQAVSQDQAYKDGLKEARTIGLKKKEAFVGEASQEEKEIIDRINKTAQSNLAQIRTQVAEETEKARVALEAEVELFSKAIGEKILGRAC</sequence>
<dbReference type="InterPro" id="IPR002146">
    <property type="entry name" value="ATP_synth_b/b'su_bac/chlpt"/>
</dbReference>
<evidence type="ECO:0000256" key="7">
    <source>
        <dbReference type="ARBA" id="ARBA00023065"/>
    </source>
</evidence>
<dbReference type="PANTHER" id="PTHR33445:SF2">
    <property type="entry name" value="ATP SYNTHASE SUBUNIT B', CHLOROPLASTIC"/>
    <property type="match status" value="1"/>
</dbReference>
<dbReference type="HOGENOM" id="CLU_079215_9_1_7"/>
<evidence type="ECO:0000256" key="9">
    <source>
        <dbReference type="ARBA" id="ARBA00023310"/>
    </source>
</evidence>
<dbReference type="GO" id="GO:0012505">
    <property type="term" value="C:endomembrane system"/>
    <property type="evidence" value="ECO:0007669"/>
    <property type="project" value="UniProtKB-SubCell"/>
</dbReference>
<accession>C0Q983</accession>
<keyword evidence="8 15" id="KW-0472">Membrane</keyword>
<reference evidence="16 17" key="1">
    <citation type="journal article" date="2009" name="Environ. Microbiol.">
        <title>Genome sequence of Desulfobacterium autotrophicum HRM2, a marine sulfate reducer oxidizing organic carbon completely to carbon dioxide.</title>
        <authorList>
            <person name="Strittmatter A.W."/>
            <person name="Liesegang H."/>
            <person name="Rabus R."/>
            <person name="Decker I."/>
            <person name="Amann J."/>
            <person name="Andres S."/>
            <person name="Henne A."/>
            <person name="Fricke W.F."/>
            <person name="Martinez-Arias R."/>
            <person name="Bartels D."/>
            <person name="Goesmann A."/>
            <person name="Krause L."/>
            <person name="Puehler A."/>
            <person name="Klenk H.P."/>
            <person name="Richter M."/>
            <person name="Schuler M."/>
            <person name="Gloeckner F.O."/>
            <person name="Meyerdierks A."/>
            <person name="Gottschalk G."/>
            <person name="Amann R."/>
        </authorList>
    </citation>
    <scope>NUCLEOTIDE SEQUENCE [LARGE SCALE GENOMIC DNA]</scope>
    <source>
        <strain evidence="17">ATCC 43914 / DSM 3382 / HRM2</strain>
    </source>
</reference>
<evidence type="ECO:0000256" key="1">
    <source>
        <dbReference type="ARBA" id="ARBA00005513"/>
    </source>
</evidence>
<evidence type="ECO:0000313" key="16">
    <source>
        <dbReference type="EMBL" id="ACN16588.1"/>
    </source>
</evidence>
<evidence type="ECO:0000256" key="15">
    <source>
        <dbReference type="SAM" id="Phobius"/>
    </source>
</evidence>
<evidence type="ECO:0000256" key="12">
    <source>
        <dbReference type="ARBA" id="ARBA00037847"/>
    </source>
</evidence>
<keyword evidence="14" id="KW-0175">Coiled coil</keyword>
<evidence type="ECO:0000256" key="14">
    <source>
        <dbReference type="SAM" id="Coils"/>
    </source>
</evidence>
<evidence type="ECO:0000256" key="13">
    <source>
        <dbReference type="RuleBase" id="RU003848"/>
    </source>
</evidence>
<comment type="similarity">
    <text evidence="1 13">Belongs to the ATPase B chain family.</text>
</comment>
<evidence type="ECO:0000256" key="4">
    <source>
        <dbReference type="ARBA" id="ARBA00022692"/>
    </source>
</evidence>
<dbReference type="EC" id="3.6.3.14" evidence="16"/>
<dbReference type="RefSeq" id="WP_015905338.1">
    <property type="nucleotide sequence ID" value="NC_012108.1"/>
</dbReference>
<feature type="coiled-coil region" evidence="14">
    <location>
        <begin position="34"/>
        <end position="61"/>
    </location>
</feature>
<gene>
    <name evidence="16" type="primary">atpF3</name>
    <name evidence="16" type="ordered locus">HRM2_35220</name>
</gene>
<protein>
    <submittedName>
        <fullName evidence="16">AtpF3</fullName>
        <ecNumber evidence="16">3.6.3.14</ecNumber>
    </submittedName>
</protein>
<dbReference type="OrthoDB" id="9794968at2"/>
<evidence type="ECO:0000256" key="10">
    <source>
        <dbReference type="ARBA" id="ARBA00025198"/>
    </source>
</evidence>
<feature type="transmembrane region" description="Helical" evidence="15">
    <location>
        <begin position="6"/>
        <end position="27"/>
    </location>
</feature>
<keyword evidence="7 13" id="KW-0406">Ion transport</keyword>
<comment type="function">
    <text evidence="10">F(1)F(0) ATP synthase produces ATP from ADP in the presence of a proton or sodium gradient. F-type ATPases consist of two structural domains, F(1) containing the extramembraneous catalytic core and F(0) containing the membrane proton channel, linked together by a central stalk and a peripheral stalk. During catalysis, ATP synthesis in the catalytic domain of F(1) is coupled via a rotary mechanism of the central stalk subunits to proton translocation.</text>
</comment>
<dbReference type="Pfam" id="PF00430">
    <property type="entry name" value="ATP-synt_B"/>
    <property type="match status" value="1"/>
</dbReference>
<dbReference type="GO" id="GO:0046961">
    <property type="term" value="F:proton-transporting ATPase activity, rotational mechanism"/>
    <property type="evidence" value="ECO:0007669"/>
    <property type="project" value="TreeGrafter"/>
</dbReference>